<evidence type="ECO:0000313" key="2">
    <source>
        <dbReference type="Proteomes" id="UP000235371"/>
    </source>
</evidence>
<reference evidence="1 2" key="1">
    <citation type="submission" date="2016-04" db="EMBL/GenBank/DDBJ databases">
        <title>A degradative enzymes factory behind the ericoid mycorrhizal symbiosis.</title>
        <authorList>
            <consortium name="DOE Joint Genome Institute"/>
            <person name="Martino E."/>
            <person name="Morin E."/>
            <person name="Grelet G."/>
            <person name="Kuo A."/>
            <person name="Kohler A."/>
            <person name="Daghino S."/>
            <person name="Barry K."/>
            <person name="Choi C."/>
            <person name="Cichocki N."/>
            <person name="Clum A."/>
            <person name="Copeland A."/>
            <person name="Hainaut M."/>
            <person name="Haridas S."/>
            <person name="Labutti K."/>
            <person name="Lindquist E."/>
            <person name="Lipzen A."/>
            <person name="Khouja H.-R."/>
            <person name="Murat C."/>
            <person name="Ohm R."/>
            <person name="Olson A."/>
            <person name="Spatafora J."/>
            <person name="Veneault-Fourrey C."/>
            <person name="Henrissat B."/>
            <person name="Grigoriev I."/>
            <person name="Martin F."/>
            <person name="Perotto S."/>
        </authorList>
    </citation>
    <scope>NUCLEOTIDE SEQUENCE [LARGE SCALE GENOMIC DNA]</scope>
    <source>
        <strain evidence="1 2">E</strain>
    </source>
</reference>
<dbReference type="RefSeq" id="XP_024743265.1">
    <property type="nucleotide sequence ID" value="XM_024882332.1"/>
</dbReference>
<keyword evidence="2" id="KW-1185">Reference proteome</keyword>
<dbReference type="InParanoid" id="A0A2J6TTK7"/>
<evidence type="ECO:0000313" key="1">
    <source>
        <dbReference type="EMBL" id="PMD66361.1"/>
    </source>
</evidence>
<dbReference type="OrthoDB" id="3466524at2759"/>
<dbReference type="EMBL" id="KZ613743">
    <property type="protein sequence ID" value="PMD66361.1"/>
    <property type="molecule type" value="Genomic_DNA"/>
</dbReference>
<name>A0A2J6TTK7_9HELO</name>
<accession>A0A2J6TTK7</accession>
<dbReference type="Proteomes" id="UP000235371">
    <property type="component" value="Unassembled WGS sequence"/>
</dbReference>
<gene>
    <name evidence="1" type="ORF">K444DRAFT_623873</name>
</gene>
<proteinExistence type="predicted"/>
<protein>
    <submittedName>
        <fullName evidence="1">Uncharacterized protein</fullName>
    </submittedName>
</protein>
<sequence length="204" mass="22015">MSKPITFVPLPNEFIHEVLSAATHEKGQMLKIVEATWSGEVNGEAGHLNGTAHPVWAQLKAKHPELELPKDNKAALDALNARAPQNKVLPPLCAPARGYPEWQKATMFNAEVCVGYLFGLDARILWVSGPGYRAVICCSAGDKVWLCNDVEHYSIEPVSPYLGSYASDIPNDCHGASIIAGGQMFDTDGYNIVVNGKGGWNGPC</sequence>
<dbReference type="GeneID" id="36590409"/>
<organism evidence="1 2">
    <name type="scientific">Hyaloscypha bicolor E</name>
    <dbReference type="NCBI Taxonomy" id="1095630"/>
    <lineage>
        <taxon>Eukaryota</taxon>
        <taxon>Fungi</taxon>
        <taxon>Dikarya</taxon>
        <taxon>Ascomycota</taxon>
        <taxon>Pezizomycotina</taxon>
        <taxon>Leotiomycetes</taxon>
        <taxon>Helotiales</taxon>
        <taxon>Hyaloscyphaceae</taxon>
        <taxon>Hyaloscypha</taxon>
        <taxon>Hyaloscypha bicolor</taxon>
    </lineage>
</organism>
<dbReference type="AlphaFoldDB" id="A0A2J6TTK7"/>